<reference evidence="1 2" key="1">
    <citation type="submission" date="2022-05" db="EMBL/GenBank/DDBJ databases">
        <title>Novel Pseudomonas spp. Isolated from a Rainbow Trout Aquaculture Facility.</title>
        <authorList>
            <person name="Testerman T."/>
            <person name="Graf J."/>
        </authorList>
    </citation>
    <scope>NUCLEOTIDE SEQUENCE [LARGE SCALE GENOMIC DNA]</scope>
    <source>
        <strain evidence="1 2">ID681</strain>
    </source>
</reference>
<dbReference type="Proteomes" id="UP001148203">
    <property type="component" value="Unassembled WGS sequence"/>
</dbReference>
<gene>
    <name evidence="1" type="ORF">M5G11_05020</name>
</gene>
<dbReference type="PROSITE" id="PS51257">
    <property type="entry name" value="PROKAR_LIPOPROTEIN"/>
    <property type="match status" value="1"/>
</dbReference>
<proteinExistence type="predicted"/>
<organism evidence="1 2">
    <name type="scientific">Pseudomonas fontis</name>
    <dbReference type="NCBI Taxonomy" id="2942633"/>
    <lineage>
        <taxon>Bacteria</taxon>
        <taxon>Pseudomonadati</taxon>
        <taxon>Pseudomonadota</taxon>
        <taxon>Gammaproteobacteria</taxon>
        <taxon>Pseudomonadales</taxon>
        <taxon>Pseudomonadaceae</taxon>
        <taxon>Pseudomonas</taxon>
    </lineage>
</organism>
<dbReference type="Pfam" id="PF11275">
    <property type="entry name" value="DUF3077"/>
    <property type="match status" value="1"/>
</dbReference>
<dbReference type="RefSeq" id="WP_273910798.1">
    <property type="nucleotide sequence ID" value="NZ_JAMDGX010000035.1"/>
</dbReference>
<evidence type="ECO:0000313" key="1">
    <source>
        <dbReference type="EMBL" id="MDD0989892.1"/>
    </source>
</evidence>
<comment type="caution">
    <text evidence="1">The sequence shown here is derived from an EMBL/GenBank/DDBJ whole genome shotgun (WGS) entry which is preliminary data.</text>
</comment>
<protein>
    <submittedName>
        <fullName evidence="1">DUF3077 domain-containing protein</fullName>
    </submittedName>
</protein>
<evidence type="ECO:0000313" key="2">
    <source>
        <dbReference type="Proteomes" id="UP001148203"/>
    </source>
</evidence>
<dbReference type="EMBL" id="JAMDGY010000014">
    <property type="protein sequence ID" value="MDD0989892.1"/>
    <property type="molecule type" value="Genomic_DNA"/>
</dbReference>
<dbReference type="InterPro" id="IPR021427">
    <property type="entry name" value="DUF3077"/>
</dbReference>
<sequence>MKKIVPDPPHFITALTAFGSCDAGHAPLFAVRSGIEAEDALVHASILLRGVLDTAQAASERAPSELRGFLWNILHATEMSKGLVDALLDGAELSRQDAKRAPDATAGDIK</sequence>
<keyword evidence="2" id="KW-1185">Reference proteome</keyword>
<name>A0ABT5NP07_9PSED</name>
<accession>A0ABT5NP07</accession>